<dbReference type="Proteomes" id="UP001566132">
    <property type="component" value="Unassembled WGS sequence"/>
</dbReference>
<evidence type="ECO:0000256" key="7">
    <source>
        <dbReference type="ARBA" id="ARBA00051722"/>
    </source>
</evidence>
<dbReference type="GO" id="GO:0010256">
    <property type="term" value="P:endomembrane system organization"/>
    <property type="evidence" value="ECO:0007669"/>
    <property type="project" value="UniProtKB-ARBA"/>
</dbReference>
<comment type="catalytic activity">
    <reaction evidence="7">
        <text>O-phospho-L-tyrosyl-[protein] + H2O = L-tyrosyl-[protein] + phosphate</text>
        <dbReference type="Rhea" id="RHEA:10684"/>
        <dbReference type="Rhea" id="RHEA-COMP:10136"/>
        <dbReference type="Rhea" id="RHEA-COMP:20101"/>
        <dbReference type="ChEBI" id="CHEBI:15377"/>
        <dbReference type="ChEBI" id="CHEBI:43474"/>
        <dbReference type="ChEBI" id="CHEBI:46858"/>
        <dbReference type="ChEBI" id="CHEBI:61978"/>
        <dbReference type="EC" id="3.1.3.48"/>
    </reaction>
</comment>
<reference evidence="9 10" key="1">
    <citation type="submission" date="2024-05" db="EMBL/GenBank/DDBJ databases">
        <title>Genetic variation in Jamaican populations of the coffee berry borer (Hypothenemus hampei).</title>
        <authorList>
            <person name="Errbii M."/>
            <person name="Myrie A."/>
        </authorList>
    </citation>
    <scope>NUCLEOTIDE SEQUENCE [LARGE SCALE GENOMIC DNA]</scope>
    <source>
        <strain evidence="9">JA-Hopewell-2020-01-JO</strain>
        <tissue evidence="9">Whole body</tissue>
    </source>
</reference>
<feature type="domain" description="Rhodanese" evidence="8">
    <location>
        <begin position="188"/>
        <end position="292"/>
    </location>
</feature>
<comment type="similarity">
    <text evidence="1">Belongs to the MPI phosphatase family.</text>
</comment>
<dbReference type="EMBL" id="JBDJPC010000008">
    <property type="protein sequence ID" value="KAL1493447.1"/>
    <property type="molecule type" value="Genomic_DNA"/>
</dbReference>
<dbReference type="EC" id="3.1.3.48" evidence="2"/>
<name>A0ABD1EFQ4_HYPHA</name>
<evidence type="ECO:0000256" key="1">
    <source>
        <dbReference type="ARBA" id="ARBA00011065"/>
    </source>
</evidence>
<accession>A0ABD1EFQ4</accession>
<keyword evidence="5" id="KW-0904">Protein phosphatase</keyword>
<dbReference type="InterPro" id="IPR001763">
    <property type="entry name" value="Rhodanese-like_dom"/>
</dbReference>
<comment type="caution">
    <text evidence="9">The sequence shown here is derived from an EMBL/GenBank/DDBJ whole genome shotgun (WGS) entry which is preliminary data.</text>
</comment>
<dbReference type="PRINTS" id="PR00716">
    <property type="entry name" value="MPIPHPHTASE"/>
</dbReference>
<dbReference type="GO" id="GO:0005634">
    <property type="term" value="C:nucleus"/>
    <property type="evidence" value="ECO:0007669"/>
    <property type="project" value="UniProtKB-ARBA"/>
</dbReference>
<dbReference type="GO" id="GO:0032502">
    <property type="term" value="P:developmental process"/>
    <property type="evidence" value="ECO:0007669"/>
    <property type="project" value="UniProtKB-ARBA"/>
</dbReference>
<dbReference type="PANTHER" id="PTHR10828">
    <property type="entry name" value="M-PHASE INDUCER PHOSPHATASE DUAL SPECIFICITY PHOSPHATASE CDC25"/>
    <property type="match status" value="1"/>
</dbReference>
<dbReference type="AlphaFoldDB" id="A0ABD1EFQ4"/>
<keyword evidence="3" id="KW-0132">Cell division</keyword>
<proteinExistence type="inferred from homology"/>
<evidence type="ECO:0000256" key="3">
    <source>
        <dbReference type="ARBA" id="ARBA00022618"/>
    </source>
</evidence>
<dbReference type="GO" id="GO:0004725">
    <property type="term" value="F:protein tyrosine phosphatase activity"/>
    <property type="evidence" value="ECO:0007669"/>
    <property type="project" value="UniProtKB-EC"/>
</dbReference>
<organism evidence="9 10">
    <name type="scientific">Hypothenemus hampei</name>
    <name type="common">Coffee berry borer</name>
    <dbReference type="NCBI Taxonomy" id="57062"/>
    <lineage>
        <taxon>Eukaryota</taxon>
        <taxon>Metazoa</taxon>
        <taxon>Ecdysozoa</taxon>
        <taxon>Arthropoda</taxon>
        <taxon>Hexapoda</taxon>
        <taxon>Insecta</taxon>
        <taxon>Pterygota</taxon>
        <taxon>Neoptera</taxon>
        <taxon>Endopterygota</taxon>
        <taxon>Coleoptera</taxon>
        <taxon>Polyphaga</taxon>
        <taxon>Cucujiformia</taxon>
        <taxon>Curculionidae</taxon>
        <taxon>Scolytinae</taxon>
        <taxon>Hypothenemus</taxon>
    </lineage>
</organism>
<dbReference type="SMART" id="SM00450">
    <property type="entry name" value="RHOD"/>
    <property type="match status" value="1"/>
</dbReference>
<evidence type="ECO:0000256" key="2">
    <source>
        <dbReference type="ARBA" id="ARBA00013064"/>
    </source>
</evidence>
<keyword evidence="6" id="KW-0131">Cell cycle</keyword>
<sequence length="344" mass="40163">MNFDLEDYENDSKISLFDSNSRDSGYEEILHGSIGDDYFLEVFTTITFPPRHSLPTDFSNLLRKTIKTNDPASPLRRSQSLVDTASPLKKKICQRSEQKNRKETLTLEKKAFFKLHEREVPKTKTVKTFMCSAEKIKLAVQKSFDDPDLIGDFSRNYLLPLASSRHQDLKAIDTNTLTRLLNGEFNQRVTSFKIIDCRYPYEFEGGHIEGAVNIYTHEQCSALLEEIRSDQLEILIFHCEFSSERGPNLCRYLRQEDRKRNAHLYPFLCFPEVYILEGGYKKFFEEYSNKCSPNGYVTMLDPKHNEEMILCRQTSKTWNCDVKVSGKKRKPTFLRLRNSRKLLL</sequence>
<dbReference type="PROSITE" id="PS50206">
    <property type="entry name" value="RHODANESE_3"/>
    <property type="match status" value="1"/>
</dbReference>
<dbReference type="InterPro" id="IPR036873">
    <property type="entry name" value="Rhodanese-like_dom_sf"/>
</dbReference>
<dbReference type="Pfam" id="PF00581">
    <property type="entry name" value="Rhodanese"/>
    <property type="match status" value="1"/>
</dbReference>
<evidence type="ECO:0000259" key="8">
    <source>
        <dbReference type="PROSITE" id="PS50206"/>
    </source>
</evidence>
<dbReference type="GO" id="GO:0051301">
    <property type="term" value="P:cell division"/>
    <property type="evidence" value="ECO:0007669"/>
    <property type="project" value="UniProtKB-KW"/>
</dbReference>
<dbReference type="CDD" id="cd01530">
    <property type="entry name" value="Cdc25"/>
    <property type="match status" value="1"/>
</dbReference>
<evidence type="ECO:0000256" key="6">
    <source>
        <dbReference type="ARBA" id="ARBA00023306"/>
    </source>
</evidence>
<evidence type="ECO:0000256" key="4">
    <source>
        <dbReference type="ARBA" id="ARBA00022801"/>
    </source>
</evidence>
<keyword evidence="4" id="KW-0378">Hydrolase</keyword>
<dbReference type="PANTHER" id="PTHR10828:SF76">
    <property type="entry name" value="M-PHASE INDUCER PHOSPHATASE"/>
    <property type="match status" value="1"/>
</dbReference>
<evidence type="ECO:0000313" key="10">
    <source>
        <dbReference type="Proteomes" id="UP001566132"/>
    </source>
</evidence>
<dbReference type="GO" id="GO:0009794">
    <property type="term" value="P:regulation of mitotic cell cycle, embryonic"/>
    <property type="evidence" value="ECO:0007669"/>
    <property type="project" value="UniProtKB-ARBA"/>
</dbReference>
<evidence type="ECO:0000256" key="5">
    <source>
        <dbReference type="ARBA" id="ARBA00022912"/>
    </source>
</evidence>
<gene>
    <name evidence="9" type="ORF">ABEB36_011498</name>
</gene>
<dbReference type="Gene3D" id="3.40.250.10">
    <property type="entry name" value="Rhodanese-like domain"/>
    <property type="match status" value="1"/>
</dbReference>
<keyword evidence="10" id="KW-1185">Reference proteome</keyword>
<evidence type="ECO:0000313" key="9">
    <source>
        <dbReference type="EMBL" id="KAL1493447.1"/>
    </source>
</evidence>
<protein>
    <recommendedName>
        <fullName evidence="2">protein-tyrosine-phosphatase</fullName>
        <ecNumber evidence="2">3.1.3.48</ecNumber>
    </recommendedName>
</protein>
<dbReference type="FunFam" id="3.40.250.10:FF:000036">
    <property type="entry name" value="M-phase inducer phosphatase"/>
    <property type="match status" value="1"/>
</dbReference>
<dbReference type="SUPFAM" id="SSF52821">
    <property type="entry name" value="Rhodanese/Cell cycle control phosphatase"/>
    <property type="match status" value="1"/>
</dbReference>
<dbReference type="InterPro" id="IPR000751">
    <property type="entry name" value="MPI_Phosphatase"/>
</dbReference>